<keyword evidence="2" id="KW-1185">Reference proteome</keyword>
<protein>
    <submittedName>
        <fullName evidence="1">Uncharacterized protein</fullName>
    </submittedName>
</protein>
<organism evidence="1 2">
    <name type="scientific">Nemania bipapillata</name>
    <dbReference type="NCBI Taxonomy" id="110536"/>
    <lineage>
        <taxon>Eukaryota</taxon>
        <taxon>Fungi</taxon>
        <taxon>Dikarya</taxon>
        <taxon>Ascomycota</taxon>
        <taxon>Pezizomycotina</taxon>
        <taxon>Sordariomycetes</taxon>
        <taxon>Xylariomycetidae</taxon>
        <taxon>Xylariales</taxon>
        <taxon>Xylariaceae</taxon>
        <taxon>Nemania</taxon>
    </lineage>
</organism>
<evidence type="ECO:0000313" key="2">
    <source>
        <dbReference type="Proteomes" id="UP001153334"/>
    </source>
</evidence>
<accession>A0ACC2HN68</accession>
<evidence type="ECO:0000313" key="1">
    <source>
        <dbReference type="EMBL" id="KAJ8104512.1"/>
    </source>
</evidence>
<reference evidence="1" key="1">
    <citation type="submission" date="2022-11" db="EMBL/GenBank/DDBJ databases">
        <title>Genome Sequence of Nemania bipapillata.</title>
        <authorList>
            <person name="Buettner E."/>
        </authorList>
    </citation>
    <scope>NUCLEOTIDE SEQUENCE</scope>
    <source>
        <strain evidence="1">CP14</strain>
    </source>
</reference>
<dbReference type="Proteomes" id="UP001153334">
    <property type="component" value="Unassembled WGS sequence"/>
</dbReference>
<dbReference type="EMBL" id="JAPESX010003682">
    <property type="protein sequence ID" value="KAJ8104512.1"/>
    <property type="molecule type" value="Genomic_DNA"/>
</dbReference>
<sequence>MATSCALLRRKSPISSGLQDATQHVQLTHYPLRSFTEASLKLQEQVADASVEFVDGIIFSPSKIVICAGRLVDALPSGTKPRRYLERGDPWFYLDVEKRVTDSSLPIVDYVPLTDYLFRWDRGGFWVARYAYRYFLTPFNRVTRYALDTFMHARVMYHALHKSGLSDTYIIQDVGVPFDAVETFYEWLHETLHIYPLWVCPIRIRRSSPDAAHGLHADFAEASTPELMLNFGVWGPGPKDYDELVRLNRLIENKVHELGGNKTLYAQAYYTEEEFWANYNKPAYDAVRTKYHADHLPSVYDKVKVDEVAKKAREQTRMPSILHDKRPFQGLYGVYKAWRGGDYLLQKKASTKESQQIS</sequence>
<proteinExistence type="predicted"/>
<gene>
    <name evidence="1" type="ORF">ONZ43_g7813</name>
</gene>
<name>A0ACC2HN68_9PEZI</name>
<comment type="caution">
    <text evidence="1">The sequence shown here is derived from an EMBL/GenBank/DDBJ whole genome shotgun (WGS) entry which is preliminary data.</text>
</comment>